<keyword evidence="10" id="KW-1015">Disulfide bond</keyword>
<dbReference type="Proteomes" id="UP001154078">
    <property type="component" value="Chromosome 8"/>
</dbReference>
<feature type="chain" id="PRO_5040444745" description="Contactin" evidence="17">
    <location>
        <begin position="18"/>
        <end position="1316"/>
    </location>
</feature>
<evidence type="ECO:0000256" key="11">
    <source>
        <dbReference type="ARBA" id="ARBA00023180"/>
    </source>
</evidence>
<dbReference type="FunFam" id="2.60.40.10:FF:000047">
    <property type="entry name" value="Contactin 1"/>
    <property type="match status" value="1"/>
</dbReference>
<dbReference type="InterPro" id="IPR016186">
    <property type="entry name" value="C-type_lectin-like/link_sf"/>
</dbReference>
<evidence type="ECO:0000256" key="14">
    <source>
        <dbReference type="ARBA" id="ARBA00060461"/>
    </source>
</evidence>
<dbReference type="GO" id="GO:0061343">
    <property type="term" value="P:cell adhesion involved in heart morphogenesis"/>
    <property type="evidence" value="ECO:0007669"/>
    <property type="project" value="UniProtKB-ARBA"/>
</dbReference>
<dbReference type="SMART" id="SM00034">
    <property type="entry name" value="CLECT"/>
    <property type="match status" value="1"/>
</dbReference>
<dbReference type="GO" id="GO:0060857">
    <property type="term" value="P:establishment of glial blood-brain barrier"/>
    <property type="evidence" value="ECO:0007669"/>
    <property type="project" value="UniProtKB-ARBA"/>
</dbReference>
<feature type="domain" description="Immunoglobulin subtype 2" evidence="20">
    <location>
        <begin position="589"/>
        <end position="660"/>
    </location>
</feature>
<dbReference type="GO" id="GO:0007411">
    <property type="term" value="P:axon guidance"/>
    <property type="evidence" value="ECO:0007669"/>
    <property type="project" value="TreeGrafter"/>
</dbReference>
<dbReference type="GO" id="GO:0019991">
    <property type="term" value="P:septate junction assembly"/>
    <property type="evidence" value="ECO:0007669"/>
    <property type="project" value="UniProtKB-ARBA"/>
</dbReference>
<keyword evidence="12" id="KW-0449">Lipoprotein</keyword>
<dbReference type="GO" id="GO:0005918">
    <property type="term" value="C:septate junction"/>
    <property type="evidence" value="ECO:0007669"/>
    <property type="project" value="UniProtKB-SubCell"/>
</dbReference>
<evidence type="ECO:0000259" key="20">
    <source>
        <dbReference type="SMART" id="SM00408"/>
    </source>
</evidence>
<feature type="domain" description="Fibronectin type-III" evidence="19">
    <location>
        <begin position="970"/>
        <end position="1065"/>
    </location>
</feature>
<dbReference type="GO" id="GO:0030424">
    <property type="term" value="C:axon"/>
    <property type="evidence" value="ECO:0007669"/>
    <property type="project" value="TreeGrafter"/>
</dbReference>
<dbReference type="Pfam" id="PF13927">
    <property type="entry name" value="Ig_3"/>
    <property type="match status" value="4"/>
</dbReference>
<dbReference type="InterPro" id="IPR036116">
    <property type="entry name" value="FN3_sf"/>
</dbReference>
<sequence>MWVLFFLQYLVLGLALAQDNLYNDNNNNPNNYGTNNYGANSYGTNNYGANNQPLDYSQNNINNPNRDLNVNFNQNSNNNPNVNNYNTPFKTYNYDNNQNSYIGSNGYFTELKCPEHWYQFQDSCYRFIKSPLKAYNEARKICQTYSQDQGGSDLVSITSPEEHGFLINNLNWIDPSHRRWYVGAYQTSHNYYTNPDGKQFINIENAILPDNDEPYGKDYLVYSFSKKNMHWGFQPVRGDEPLLFICEGNIRALQRLVNDERTYTYGIDIVNPERIPRGPFFIKQPMDSTYDTKNNVSNDISLNCFAGGYPTPTYEWFREDYENDRLVARKIDPLVDGRYTTSGGMLIIHSPNERMDHATYHCKASNTFGTIISESVQLNFGFIREFVLKRSPEAGDQNWGKSIYCDPPNHFPSVRYSWSRDYYLNLVEEDKRIFVSNDGALYFSALETIDRANYSCSVHSSILVSGKNGPFFPLRVNPHSNYQQLKFPNNFPKAFPEAPTAGKEVRLECVAFGYPVPSYNWTRKDGVLPRSAYFQSYNRVLIIPKVQVEDEGEYICRAYNDRSSAEHSVVLNIQAEPNFTIPLTDKHIDKKGQLVWTCEAFGIPDVNYTWWKNGRQLVMGYLEPEDRGRVKIQDNVLTISHLDDERDPGMYQCRAFNTLKTRYSSAQLRVLAFKPSFKKTPLESETYAAEQGNVTLKCNPEAAPRPKFTWIKDGNVIGSGGHRKIYENGNLFISPASRDDEGVYTCRANNELGMDESKGRLIVLRGPRLVEQLNPRIVTIVGSDIDLRCYAVTDEMLDVAYIWTHNGMVIRDLDVKNSYNRLKIDGGYLRIINNTFSDAGEYKCIVKSAVGKIFSKSMVIIEGPPGPPGGVEVINIQKTSTTLQWTDGANHGSLIQLYTISGRTNWNSTWVNITEGISAREIDRYTGRKEAVIENTNNQWLTPWSVYEFRVSAINSLGVGPPSAPSPRRSTPPERPFVAPKNIGGGGGKIGDLTITWEPLRSEEQNGNGIHYKIFWKRKDFEPEFQSKVLKEYGQVGKAVVHIPIAFYYTEYVVKVQAINDIGPGPISHEVVIYSAEDMPQPSPQLVYAKSYNSTALNVSWVPISPDREQVRGKLIGHRLKYWKKDTNEQDSVYYLSRTTRPWALIVGLQPDTYYFVKVMAYNAAGEGPESERYLERTYRKAPQKPPSSVFVYPKDPSTVKVVWRYVQPSLEEEPLQGYKIRVWEADQDLATANDTIIPFGAELEGYVYNLTPGKTYKLRVLAYSNGGDGRMSSPEWTFQMGNPRYYRSSATDISISFLVIAITVCLSMYNNLRLV</sequence>
<dbReference type="EMBL" id="OV121139">
    <property type="protein sequence ID" value="CAH0562661.1"/>
    <property type="molecule type" value="Genomic_DNA"/>
</dbReference>
<keyword evidence="13" id="KW-0393">Immunoglobulin domain</keyword>
<feature type="domain" description="C-type lectin" evidence="18">
    <location>
        <begin position="113"/>
        <end position="247"/>
    </location>
</feature>
<dbReference type="CDD" id="cd00063">
    <property type="entry name" value="FN3"/>
    <property type="match status" value="4"/>
</dbReference>
<keyword evidence="5 17" id="KW-0732">Signal</keyword>
<keyword evidence="16" id="KW-0812">Transmembrane</keyword>
<evidence type="ECO:0008006" key="24">
    <source>
        <dbReference type="Google" id="ProtNLM"/>
    </source>
</evidence>
<evidence type="ECO:0000256" key="15">
    <source>
        <dbReference type="SAM" id="MobiDB-lite"/>
    </source>
</evidence>
<dbReference type="PANTHER" id="PTHR44170">
    <property type="entry name" value="PROTEIN SIDEKICK"/>
    <property type="match status" value="1"/>
</dbReference>
<gene>
    <name evidence="22" type="ORF">MELIAE_LOCUS11712</name>
</gene>
<dbReference type="CDD" id="cd00037">
    <property type="entry name" value="CLECT"/>
    <property type="match status" value="1"/>
</dbReference>
<evidence type="ECO:0000256" key="17">
    <source>
        <dbReference type="SAM" id="SignalP"/>
    </source>
</evidence>
<keyword evidence="7" id="KW-0130">Cell adhesion</keyword>
<dbReference type="InterPro" id="IPR013783">
    <property type="entry name" value="Ig-like_fold"/>
</dbReference>
<feature type="domain" description="Immunoglobulin" evidence="21">
    <location>
        <begin position="683"/>
        <end position="764"/>
    </location>
</feature>
<feature type="domain" description="Immunoglobulin" evidence="21">
    <location>
        <begin position="774"/>
        <end position="862"/>
    </location>
</feature>
<feature type="domain" description="Immunoglobulin subtype 2" evidence="20">
    <location>
        <begin position="500"/>
        <end position="563"/>
    </location>
</feature>
<dbReference type="SMART" id="SM00409">
    <property type="entry name" value="IG"/>
    <property type="match status" value="6"/>
</dbReference>
<feature type="domain" description="Fibronectin type-III" evidence="19">
    <location>
        <begin position="1081"/>
        <end position="1168"/>
    </location>
</feature>
<comment type="subcellular location">
    <subcellularLocation>
        <location evidence="14">Cell junction</location>
        <location evidence="14">Septate junction</location>
    </subcellularLocation>
    <subcellularLocation>
        <location evidence="1">Cell membrane</location>
        <topology evidence="1">Lipid-anchor</topology>
        <topology evidence="1">GPI-anchor</topology>
    </subcellularLocation>
</comment>
<keyword evidence="23" id="KW-1185">Reference proteome</keyword>
<keyword evidence="8" id="KW-0965">Cell junction</keyword>
<protein>
    <recommendedName>
        <fullName evidence="24">Contactin</fullName>
    </recommendedName>
</protein>
<dbReference type="PANTHER" id="PTHR44170:SF6">
    <property type="entry name" value="CONTACTIN"/>
    <property type="match status" value="1"/>
</dbReference>
<evidence type="ECO:0000259" key="21">
    <source>
        <dbReference type="SMART" id="SM00409"/>
    </source>
</evidence>
<dbReference type="Gene3D" id="2.60.40.10">
    <property type="entry name" value="Immunoglobulins"/>
    <property type="match status" value="10"/>
</dbReference>
<name>A0A9P0FLX3_BRAAE</name>
<evidence type="ECO:0000256" key="16">
    <source>
        <dbReference type="SAM" id="Phobius"/>
    </source>
</evidence>
<dbReference type="OrthoDB" id="3666223at2759"/>
<dbReference type="GO" id="GO:0021682">
    <property type="term" value="P:nerve maturation"/>
    <property type="evidence" value="ECO:0007669"/>
    <property type="project" value="UniProtKB-ARBA"/>
</dbReference>
<dbReference type="SUPFAM" id="SSF49265">
    <property type="entry name" value="Fibronectin type III"/>
    <property type="match status" value="2"/>
</dbReference>
<keyword evidence="9 16" id="KW-0472">Membrane</keyword>
<feature type="domain" description="Immunoglobulin" evidence="21">
    <location>
        <begin position="289"/>
        <end position="377"/>
    </location>
</feature>
<dbReference type="InterPro" id="IPR003961">
    <property type="entry name" value="FN3_dom"/>
</dbReference>
<evidence type="ECO:0000256" key="4">
    <source>
        <dbReference type="ARBA" id="ARBA00022622"/>
    </source>
</evidence>
<evidence type="ECO:0000259" key="18">
    <source>
        <dbReference type="SMART" id="SM00034"/>
    </source>
</evidence>
<evidence type="ECO:0000256" key="12">
    <source>
        <dbReference type="ARBA" id="ARBA00023288"/>
    </source>
</evidence>
<evidence type="ECO:0000256" key="13">
    <source>
        <dbReference type="ARBA" id="ARBA00023319"/>
    </source>
</evidence>
<dbReference type="FunFam" id="2.60.40.10:FF:001529">
    <property type="entry name" value="Cell adhesion molecule"/>
    <property type="match status" value="1"/>
</dbReference>
<keyword evidence="6" id="KW-0677">Repeat</keyword>
<evidence type="ECO:0000256" key="1">
    <source>
        <dbReference type="ARBA" id="ARBA00004609"/>
    </source>
</evidence>
<evidence type="ECO:0000256" key="3">
    <source>
        <dbReference type="ARBA" id="ARBA00022475"/>
    </source>
</evidence>
<evidence type="ECO:0000256" key="2">
    <source>
        <dbReference type="ARBA" id="ARBA00009812"/>
    </source>
</evidence>
<organism evidence="22 23">
    <name type="scientific">Brassicogethes aeneus</name>
    <name type="common">Rape pollen beetle</name>
    <name type="synonym">Meligethes aeneus</name>
    <dbReference type="NCBI Taxonomy" id="1431903"/>
    <lineage>
        <taxon>Eukaryota</taxon>
        <taxon>Metazoa</taxon>
        <taxon>Ecdysozoa</taxon>
        <taxon>Arthropoda</taxon>
        <taxon>Hexapoda</taxon>
        <taxon>Insecta</taxon>
        <taxon>Pterygota</taxon>
        <taxon>Neoptera</taxon>
        <taxon>Endopterygota</taxon>
        <taxon>Coleoptera</taxon>
        <taxon>Polyphaga</taxon>
        <taxon>Cucujiformia</taxon>
        <taxon>Nitidulidae</taxon>
        <taxon>Meligethinae</taxon>
        <taxon>Brassicogethes</taxon>
    </lineage>
</organism>
<keyword evidence="3" id="KW-1003">Cell membrane</keyword>
<accession>A0A9P0FLX3</accession>
<evidence type="ECO:0000256" key="5">
    <source>
        <dbReference type="ARBA" id="ARBA00022729"/>
    </source>
</evidence>
<feature type="domain" description="Immunoglobulin subtype 2" evidence="20">
    <location>
        <begin position="689"/>
        <end position="753"/>
    </location>
</feature>
<dbReference type="SUPFAM" id="SSF56436">
    <property type="entry name" value="C-type lectin-like"/>
    <property type="match status" value="1"/>
</dbReference>
<dbReference type="GO" id="GO:0098609">
    <property type="term" value="P:cell-cell adhesion"/>
    <property type="evidence" value="ECO:0007669"/>
    <property type="project" value="TreeGrafter"/>
</dbReference>
<dbReference type="GO" id="GO:0098552">
    <property type="term" value="C:side of membrane"/>
    <property type="evidence" value="ECO:0007669"/>
    <property type="project" value="UniProtKB-KW"/>
</dbReference>
<dbReference type="InterPro" id="IPR036179">
    <property type="entry name" value="Ig-like_dom_sf"/>
</dbReference>
<comment type="similarity">
    <text evidence="2">Belongs to the immunoglobulin superfamily. Contactin family.</text>
</comment>
<dbReference type="SMART" id="SM00060">
    <property type="entry name" value="FN3"/>
    <property type="match status" value="4"/>
</dbReference>
<keyword evidence="4" id="KW-0336">GPI-anchor</keyword>
<feature type="signal peptide" evidence="17">
    <location>
        <begin position="1"/>
        <end position="17"/>
    </location>
</feature>
<dbReference type="Pfam" id="PF00041">
    <property type="entry name" value="fn3"/>
    <property type="match status" value="3"/>
</dbReference>
<dbReference type="InterPro" id="IPR003598">
    <property type="entry name" value="Ig_sub2"/>
</dbReference>
<dbReference type="SUPFAM" id="SSF48726">
    <property type="entry name" value="Immunoglobulin"/>
    <property type="match status" value="6"/>
</dbReference>
<feature type="region of interest" description="Disordered" evidence="15">
    <location>
        <begin position="959"/>
        <end position="983"/>
    </location>
</feature>
<dbReference type="Gene3D" id="3.10.100.10">
    <property type="entry name" value="Mannose-Binding Protein A, subunit A"/>
    <property type="match status" value="1"/>
</dbReference>
<proteinExistence type="inferred from homology"/>
<evidence type="ECO:0000313" key="22">
    <source>
        <dbReference type="EMBL" id="CAH0562661.1"/>
    </source>
</evidence>
<feature type="transmembrane region" description="Helical" evidence="16">
    <location>
        <begin position="1294"/>
        <end position="1313"/>
    </location>
</feature>
<evidence type="ECO:0000256" key="8">
    <source>
        <dbReference type="ARBA" id="ARBA00022949"/>
    </source>
</evidence>
<feature type="domain" description="Immunoglobulin subtype 2" evidence="20">
    <location>
        <begin position="780"/>
        <end position="851"/>
    </location>
</feature>
<dbReference type="FunFam" id="2.60.40.10:FF:000032">
    <property type="entry name" value="palladin isoform X1"/>
    <property type="match status" value="1"/>
</dbReference>
<evidence type="ECO:0000256" key="6">
    <source>
        <dbReference type="ARBA" id="ARBA00022737"/>
    </source>
</evidence>
<dbReference type="SMART" id="SM00408">
    <property type="entry name" value="IGc2"/>
    <property type="match status" value="5"/>
</dbReference>
<evidence type="ECO:0000313" key="23">
    <source>
        <dbReference type="Proteomes" id="UP001154078"/>
    </source>
</evidence>
<dbReference type="InterPro" id="IPR001304">
    <property type="entry name" value="C-type_lectin-like"/>
</dbReference>
<evidence type="ECO:0000256" key="7">
    <source>
        <dbReference type="ARBA" id="ARBA00022889"/>
    </source>
</evidence>
<dbReference type="FunFam" id="2.60.40.10:FF:000064">
    <property type="entry name" value="Contactin 1"/>
    <property type="match status" value="1"/>
</dbReference>
<feature type="domain" description="Fibronectin type-III" evidence="19">
    <location>
        <begin position="865"/>
        <end position="960"/>
    </location>
</feature>
<evidence type="ECO:0000259" key="19">
    <source>
        <dbReference type="SMART" id="SM00060"/>
    </source>
</evidence>
<dbReference type="InterPro" id="IPR003599">
    <property type="entry name" value="Ig_sub"/>
</dbReference>
<dbReference type="FunFam" id="2.60.40.10:FF:000035">
    <property type="entry name" value="Contactin 1"/>
    <property type="match status" value="1"/>
</dbReference>
<evidence type="ECO:0000256" key="10">
    <source>
        <dbReference type="ARBA" id="ARBA00023157"/>
    </source>
</evidence>
<feature type="domain" description="Immunoglobulin" evidence="21">
    <location>
        <begin position="392"/>
        <end position="477"/>
    </location>
</feature>
<feature type="domain" description="Fibronectin type-III" evidence="19">
    <location>
        <begin position="1183"/>
        <end position="1270"/>
    </location>
</feature>
<dbReference type="GO" id="GO:0008366">
    <property type="term" value="P:axon ensheathment"/>
    <property type="evidence" value="ECO:0007669"/>
    <property type="project" value="UniProtKB-ARBA"/>
</dbReference>
<dbReference type="FunFam" id="2.60.40.10:FF:000005">
    <property type="entry name" value="Neuronal cell adhesion molecule"/>
    <property type="match status" value="1"/>
</dbReference>
<evidence type="ECO:0000256" key="9">
    <source>
        <dbReference type="ARBA" id="ARBA00023136"/>
    </source>
</evidence>
<feature type="domain" description="Immunoglobulin" evidence="21">
    <location>
        <begin position="494"/>
        <end position="574"/>
    </location>
</feature>
<dbReference type="InterPro" id="IPR016187">
    <property type="entry name" value="CTDL_fold"/>
</dbReference>
<feature type="domain" description="Immunoglobulin subtype 2" evidence="20">
    <location>
        <begin position="295"/>
        <end position="369"/>
    </location>
</feature>
<feature type="domain" description="Immunoglobulin" evidence="21">
    <location>
        <begin position="583"/>
        <end position="671"/>
    </location>
</feature>
<dbReference type="GO" id="GO:0005886">
    <property type="term" value="C:plasma membrane"/>
    <property type="evidence" value="ECO:0007669"/>
    <property type="project" value="UniProtKB-SubCell"/>
</dbReference>
<keyword evidence="16" id="KW-1133">Transmembrane helix</keyword>
<reference evidence="22" key="1">
    <citation type="submission" date="2021-12" db="EMBL/GenBank/DDBJ databases">
        <authorList>
            <person name="King R."/>
        </authorList>
    </citation>
    <scope>NUCLEOTIDE SEQUENCE</scope>
</reference>
<keyword evidence="11" id="KW-0325">Glycoprotein</keyword>